<feature type="domain" description="RNase H type-1" evidence="1">
    <location>
        <begin position="142"/>
        <end position="234"/>
    </location>
</feature>
<reference evidence="2 3" key="1">
    <citation type="journal article" date="2016" name="G3 (Bethesda)">
        <title>First Draft Assembly and Annotation of the Genome of a California Endemic Oak Quercus lobata Nee (Fagaceae).</title>
        <authorList>
            <person name="Sork V.L."/>
            <person name="Fitz-Gibbon S.T."/>
            <person name="Puiu D."/>
            <person name="Crepeau M."/>
            <person name="Gugger P.F."/>
            <person name="Sherman R."/>
            <person name="Stevens K."/>
            <person name="Langley C.H."/>
            <person name="Pellegrini M."/>
            <person name="Salzberg S.L."/>
        </authorList>
    </citation>
    <scope>NUCLEOTIDE SEQUENCE [LARGE SCALE GENOMIC DNA]</scope>
    <source>
        <strain evidence="2 3">cv. SW786</strain>
    </source>
</reference>
<evidence type="ECO:0000313" key="2">
    <source>
        <dbReference type="EnsemblPlants" id="QL06p046108:mrna:CDS:1"/>
    </source>
</evidence>
<dbReference type="Pfam" id="PF13456">
    <property type="entry name" value="RVT_3"/>
    <property type="match status" value="1"/>
</dbReference>
<dbReference type="PANTHER" id="PTHR47074:SF48">
    <property type="entry name" value="POLYNUCLEOTIDYL TRANSFERASE, RIBONUCLEASE H-LIKE SUPERFAMILY PROTEIN"/>
    <property type="match status" value="1"/>
</dbReference>
<evidence type="ECO:0000259" key="1">
    <source>
        <dbReference type="Pfam" id="PF13456"/>
    </source>
</evidence>
<dbReference type="SUPFAM" id="SSF53098">
    <property type="entry name" value="Ribonuclease H-like"/>
    <property type="match status" value="1"/>
</dbReference>
<dbReference type="PANTHER" id="PTHR47074">
    <property type="entry name" value="BNAC02G40300D PROTEIN"/>
    <property type="match status" value="1"/>
</dbReference>
<dbReference type="InterPro" id="IPR044730">
    <property type="entry name" value="RNase_H-like_dom_plant"/>
</dbReference>
<dbReference type="EMBL" id="LRBV02000006">
    <property type="status" value="NOT_ANNOTATED_CDS"/>
    <property type="molecule type" value="Genomic_DNA"/>
</dbReference>
<dbReference type="InterPro" id="IPR002156">
    <property type="entry name" value="RNaseH_domain"/>
</dbReference>
<sequence>MPFLFSRHVLPDKFCSLCEEHPEDTIHCLWLCDGVKSIWLSDPIFSSLRSKVFRSFGDLIAAVLADTSPNFAALFSMVAWCIWVRRNKLREKQPVWDVGETVRRARELLQEFRDVQVRPSRTSVQRMRQKWMPPGLGVYKLNFDGGIFEGSARAGSGVVVRDAEGMIIAALSQNIQLPSSVDLVEALAARRAILFAQELCLAHVVVEGDSLKVITATNNPQKNRTQWGMLLKILKKPALGSKFVTHS</sequence>
<dbReference type="CDD" id="cd06222">
    <property type="entry name" value="RNase_H_like"/>
    <property type="match status" value="1"/>
</dbReference>
<dbReference type="Proteomes" id="UP000594261">
    <property type="component" value="Chromosome 6"/>
</dbReference>
<dbReference type="InterPro" id="IPR012337">
    <property type="entry name" value="RNaseH-like_sf"/>
</dbReference>
<proteinExistence type="predicted"/>
<protein>
    <recommendedName>
        <fullName evidence="1">RNase H type-1 domain-containing protein</fullName>
    </recommendedName>
</protein>
<dbReference type="Gene3D" id="3.30.420.10">
    <property type="entry name" value="Ribonuclease H-like superfamily/Ribonuclease H"/>
    <property type="match status" value="1"/>
</dbReference>
<accession>A0A7N2LYX3</accession>
<dbReference type="AlphaFoldDB" id="A0A7N2LYX3"/>
<dbReference type="InParanoid" id="A0A7N2LYX3"/>
<dbReference type="GO" id="GO:0004523">
    <property type="term" value="F:RNA-DNA hybrid ribonuclease activity"/>
    <property type="evidence" value="ECO:0007669"/>
    <property type="project" value="InterPro"/>
</dbReference>
<keyword evidence="3" id="KW-1185">Reference proteome</keyword>
<dbReference type="InterPro" id="IPR036397">
    <property type="entry name" value="RNaseH_sf"/>
</dbReference>
<organism evidence="2 3">
    <name type="scientific">Quercus lobata</name>
    <name type="common">Valley oak</name>
    <dbReference type="NCBI Taxonomy" id="97700"/>
    <lineage>
        <taxon>Eukaryota</taxon>
        <taxon>Viridiplantae</taxon>
        <taxon>Streptophyta</taxon>
        <taxon>Embryophyta</taxon>
        <taxon>Tracheophyta</taxon>
        <taxon>Spermatophyta</taxon>
        <taxon>Magnoliopsida</taxon>
        <taxon>eudicotyledons</taxon>
        <taxon>Gunneridae</taxon>
        <taxon>Pentapetalae</taxon>
        <taxon>rosids</taxon>
        <taxon>fabids</taxon>
        <taxon>Fagales</taxon>
        <taxon>Fagaceae</taxon>
        <taxon>Quercus</taxon>
    </lineage>
</organism>
<dbReference type="EnsemblPlants" id="QL06p046108:mrna">
    <property type="protein sequence ID" value="QL06p046108:mrna:CDS:1"/>
    <property type="gene ID" value="QL06p046108"/>
</dbReference>
<dbReference type="InterPro" id="IPR052929">
    <property type="entry name" value="RNase_H-like_EbsB-rel"/>
</dbReference>
<dbReference type="GO" id="GO:0003676">
    <property type="term" value="F:nucleic acid binding"/>
    <property type="evidence" value="ECO:0007669"/>
    <property type="project" value="InterPro"/>
</dbReference>
<dbReference type="OMA" id="IAGACHF"/>
<reference evidence="2" key="2">
    <citation type="submission" date="2021-01" db="UniProtKB">
        <authorList>
            <consortium name="EnsemblPlants"/>
        </authorList>
    </citation>
    <scope>IDENTIFICATION</scope>
</reference>
<dbReference type="Gramene" id="QL06p046108:mrna">
    <property type="protein sequence ID" value="QL06p046108:mrna:CDS:1"/>
    <property type="gene ID" value="QL06p046108"/>
</dbReference>
<name>A0A7N2LYX3_QUELO</name>
<evidence type="ECO:0000313" key="3">
    <source>
        <dbReference type="Proteomes" id="UP000594261"/>
    </source>
</evidence>